<reference evidence="1" key="1">
    <citation type="journal article" date="2014" name="Front. Microbiol.">
        <title>High frequency of phylogenetically diverse reductive dehalogenase-homologous genes in deep subseafloor sedimentary metagenomes.</title>
        <authorList>
            <person name="Kawai M."/>
            <person name="Futagami T."/>
            <person name="Toyoda A."/>
            <person name="Takaki Y."/>
            <person name="Nishi S."/>
            <person name="Hori S."/>
            <person name="Arai W."/>
            <person name="Tsubouchi T."/>
            <person name="Morono Y."/>
            <person name="Uchiyama I."/>
            <person name="Ito T."/>
            <person name="Fujiyama A."/>
            <person name="Inagaki F."/>
            <person name="Takami H."/>
        </authorList>
    </citation>
    <scope>NUCLEOTIDE SEQUENCE</scope>
    <source>
        <strain evidence="1">Expedition CK06-06</strain>
    </source>
</reference>
<dbReference type="AlphaFoldDB" id="X1C689"/>
<accession>X1C689</accession>
<sequence>MKNEKEIKEIVDELESAVNVDDTEEYDRVAEDKDFKYLCNVLDALSWVLGEIS</sequence>
<feature type="non-terminal residue" evidence="1">
    <location>
        <position position="53"/>
    </location>
</feature>
<name>X1C689_9ZZZZ</name>
<protein>
    <submittedName>
        <fullName evidence="1">Uncharacterized protein</fullName>
    </submittedName>
</protein>
<organism evidence="1">
    <name type="scientific">marine sediment metagenome</name>
    <dbReference type="NCBI Taxonomy" id="412755"/>
    <lineage>
        <taxon>unclassified sequences</taxon>
        <taxon>metagenomes</taxon>
        <taxon>ecological metagenomes</taxon>
    </lineage>
</organism>
<comment type="caution">
    <text evidence="1">The sequence shown here is derived from an EMBL/GenBank/DDBJ whole genome shotgun (WGS) entry which is preliminary data.</text>
</comment>
<evidence type="ECO:0000313" key="1">
    <source>
        <dbReference type="EMBL" id="GAH02882.1"/>
    </source>
</evidence>
<dbReference type="EMBL" id="BART01025605">
    <property type="protein sequence ID" value="GAH02882.1"/>
    <property type="molecule type" value="Genomic_DNA"/>
</dbReference>
<gene>
    <name evidence="1" type="ORF">S01H4_45924</name>
</gene>
<proteinExistence type="predicted"/>